<reference evidence="2 3" key="1">
    <citation type="journal article" date="2019" name="Int. J. Syst. Evol. Microbiol.">
        <title>The Global Catalogue of Microorganisms (GCM) 10K type strain sequencing project: providing services to taxonomists for standard genome sequencing and annotation.</title>
        <authorList>
            <consortium name="The Broad Institute Genomics Platform"/>
            <consortium name="The Broad Institute Genome Sequencing Center for Infectious Disease"/>
            <person name="Wu L."/>
            <person name="Ma J."/>
        </authorList>
    </citation>
    <scope>NUCLEOTIDE SEQUENCE [LARGE SCALE GENOMIC DNA]</scope>
    <source>
        <strain evidence="2 3">JCM 16112</strain>
    </source>
</reference>
<name>A0ABN1N6C2_9BACT</name>
<feature type="region of interest" description="Disordered" evidence="1">
    <location>
        <begin position="52"/>
        <end position="71"/>
    </location>
</feature>
<dbReference type="PROSITE" id="PS51257">
    <property type="entry name" value="PROKAR_LIPOPROTEIN"/>
    <property type="match status" value="1"/>
</dbReference>
<dbReference type="RefSeq" id="WP_343855266.1">
    <property type="nucleotide sequence ID" value="NZ_BAAAFI010000049.1"/>
</dbReference>
<gene>
    <name evidence="2" type="ORF">GCM10009119_43620</name>
</gene>
<comment type="caution">
    <text evidence="2">The sequence shown here is derived from an EMBL/GenBank/DDBJ whole genome shotgun (WGS) entry which is preliminary data.</text>
</comment>
<organism evidence="2 3">
    <name type="scientific">Algoriphagus jejuensis</name>
    <dbReference type="NCBI Taxonomy" id="419934"/>
    <lineage>
        <taxon>Bacteria</taxon>
        <taxon>Pseudomonadati</taxon>
        <taxon>Bacteroidota</taxon>
        <taxon>Cytophagia</taxon>
        <taxon>Cytophagales</taxon>
        <taxon>Cyclobacteriaceae</taxon>
        <taxon>Algoriphagus</taxon>
    </lineage>
</organism>
<dbReference type="Proteomes" id="UP001500469">
    <property type="component" value="Unassembled WGS sequence"/>
</dbReference>
<sequence>MNTFHKLPLLLFTTLAITFSSCESDDPVAENDGELITDVTLNFQELDASGSPVGTPFSAKASDPEGIETGGSPTIETVNLQKGKKYLMMIEVANSIAGEDITEEILEESDEHQFYFLGTAFTGNILAIAYDDPSGELIGLQTELTVSSSPGTNNTLMQIVLRHDLDKSYPGATNPNFSTYEQAGGETDLDITFPVVINN</sequence>
<evidence type="ECO:0000313" key="3">
    <source>
        <dbReference type="Proteomes" id="UP001500469"/>
    </source>
</evidence>
<proteinExistence type="predicted"/>
<evidence type="ECO:0000313" key="2">
    <source>
        <dbReference type="EMBL" id="GAA0881392.1"/>
    </source>
</evidence>
<evidence type="ECO:0000256" key="1">
    <source>
        <dbReference type="SAM" id="MobiDB-lite"/>
    </source>
</evidence>
<evidence type="ECO:0008006" key="4">
    <source>
        <dbReference type="Google" id="ProtNLM"/>
    </source>
</evidence>
<keyword evidence="3" id="KW-1185">Reference proteome</keyword>
<dbReference type="EMBL" id="BAAAFI010000049">
    <property type="protein sequence ID" value="GAA0881392.1"/>
    <property type="molecule type" value="Genomic_DNA"/>
</dbReference>
<accession>A0ABN1N6C2</accession>
<protein>
    <recommendedName>
        <fullName evidence="4">Type 1 periplasmic binding fold superfamily protein</fullName>
    </recommendedName>
</protein>